<dbReference type="GO" id="GO:0019698">
    <property type="term" value="P:D-galacturonate catabolic process"/>
    <property type="evidence" value="ECO:0007669"/>
    <property type="project" value="TreeGrafter"/>
</dbReference>
<evidence type="ECO:0000256" key="3">
    <source>
        <dbReference type="ARBA" id="ARBA00022777"/>
    </source>
</evidence>
<evidence type="ECO:0000313" key="5">
    <source>
        <dbReference type="EMBL" id="SHM38908.1"/>
    </source>
</evidence>
<dbReference type="GO" id="GO:0008673">
    <property type="term" value="F:2-dehydro-3-deoxygluconokinase activity"/>
    <property type="evidence" value="ECO:0007669"/>
    <property type="project" value="TreeGrafter"/>
</dbReference>
<dbReference type="InterPro" id="IPR011611">
    <property type="entry name" value="PfkB_dom"/>
</dbReference>
<protein>
    <submittedName>
        <fullName evidence="5">2-keto-3-deoxygluconate kinase</fullName>
    </submittedName>
</protein>
<reference evidence="5 6" key="1">
    <citation type="submission" date="2016-11" db="EMBL/GenBank/DDBJ databases">
        <authorList>
            <person name="Jaros S."/>
            <person name="Januszkiewicz K."/>
            <person name="Wedrychowicz H."/>
        </authorList>
    </citation>
    <scope>NUCLEOTIDE SEQUENCE [LARGE SCALE GENOMIC DNA]</scope>
    <source>
        <strain evidence="5 6">DSM 22153</strain>
    </source>
</reference>
<dbReference type="Gene3D" id="3.40.1190.20">
    <property type="match status" value="1"/>
</dbReference>
<dbReference type="GO" id="GO:0006974">
    <property type="term" value="P:DNA damage response"/>
    <property type="evidence" value="ECO:0007669"/>
    <property type="project" value="TreeGrafter"/>
</dbReference>
<dbReference type="InterPro" id="IPR002173">
    <property type="entry name" value="Carboh/pur_kinase_PfkB_CS"/>
</dbReference>
<evidence type="ECO:0000259" key="4">
    <source>
        <dbReference type="Pfam" id="PF00294"/>
    </source>
</evidence>
<dbReference type="InterPro" id="IPR050306">
    <property type="entry name" value="PfkB_Carbo_kinase"/>
</dbReference>
<name>A0A1M7IE87_9HYPH</name>
<dbReference type="PANTHER" id="PTHR43085:SF15">
    <property type="entry name" value="2-DEHYDRO-3-DEOXYGLUCONOKINASE"/>
    <property type="match status" value="1"/>
</dbReference>
<keyword evidence="2" id="KW-0808">Transferase</keyword>
<gene>
    <name evidence="5" type="ORF">SAMN05444272_2506</name>
</gene>
<accession>A0A1M7IE87</accession>
<dbReference type="InterPro" id="IPR029056">
    <property type="entry name" value="Ribokinase-like"/>
</dbReference>
<dbReference type="PROSITE" id="PS00584">
    <property type="entry name" value="PFKB_KINASES_2"/>
    <property type="match status" value="1"/>
</dbReference>
<evidence type="ECO:0000256" key="2">
    <source>
        <dbReference type="ARBA" id="ARBA00022679"/>
    </source>
</evidence>
<dbReference type="Pfam" id="PF00294">
    <property type="entry name" value="PfkB"/>
    <property type="match status" value="1"/>
</dbReference>
<evidence type="ECO:0000256" key="1">
    <source>
        <dbReference type="ARBA" id="ARBA00010688"/>
    </source>
</evidence>
<dbReference type="SUPFAM" id="SSF53613">
    <property type="entry name" value="Ribokinase-like"/>
    <property type="match status" value="1"/>
</dbReference>
<dbReference type="RefSeq" id="WP_073013498.1">
    <property type="nucleotide sequence ID" value="NZ_FRBW01000002.1"/>
</dbReference>
<dbReference type="Proteomes" id="UP000186002">
    <property type="component" value="Unassembled WGS sequence"/>
</dbReference>
<dbReference type="PANTHER" id="PTHR43085">
    <property type="entry name" value="HEXOKINASE FAMILY MEMBER"/>
    <property type="match status" value="1"/>
</dbReference>
<dbReference type="GO" id="GO:0042840">
    <property type="term" value="P:D-glucuronate catabolic process"/>
    <property type="evidence" value="ECO:0007669"/>
    <property type="project" value="TreeGrafter"/>
</dbReference>
<keyword evidence="3 5" id="KW-0418">Kinase</keyword>
<dbReference type="AlphaFoldDB" id="A0A1M7IE87"/>
<organism evidence="5 6">
    <name type="scientific">Roseibium suaedae</name>
    <dbReference type="NCBI Taxonomy" id="735517"/>
    <lineage>
        <taxon>Bacteria</taxon>
        <taxon>Pseudomonadati</taxon>
        <taxon>Pseudomonadota</taxon>
        <taxon>Alphaproteobacteria</taxon>
        <taxon>Hyphomicrobiales</taxon>
        <taxon>Stappiaceae</taxon>
        <taxon>Roseibium</taxon>
    </lineage>
</organism>
<feature type="domain" description="Carbohydrate kinase PfkB" evidence="4">
    <location>
        <begin position="4"/>
        <end position="294"/>
    </location>
</feature>
<comment type="similarity">
    <text evidence="1">Belongs to the carbohydrate kinase PfkB family.</text>
</comment>
<dbReference type="STRING" id="735517.SAMN05444272_2506"/>
<proteinExistence type="inferred from homology"/>
<evidence type="ECO:0000313" key="6">
    <source>
        <dbReference type="Proteomes" id="UP000186002"/>
    </source>
</evidence>
<dbReference type="CDD" id="cd01166">
    <property type="entry name" value="KdgK"/>
    <property type="match status" value="1"/>
</dbReference>
<keyword evidence="6" id="KW-1185">Reference proteome</keyword>
<dbReference type="OrthoDB" id="9776822at2"/>
<dbReference type="GO" id="GO:0005829">
    <property type="term" value="C:cytosol"/>
    <property type="evidence" value="ECO:0007669"/>
    <property type="project" value="TreeGrafter"/>
</dbReference>
<dbReference type="EMBL" id="FRBW01000002">
    <property type="protein sequence ID" value="SHM38908.1"/>
    <property type="molecule type" value="Genomic_DNA"/>
</dbReference>
<sequence length="303" mass="32242">MTKRFVAIGECMVEMAPTAEGTYSMGFAGDTLNTAWYARRMFPSKWDVSYLTAVGTDAVSDRMVAFMQDSGITTDPIQRRTDKTVGLYMIQLTNGERSFAYWRSDSAARCLAADIAHVDKVLASAHVVYFSGITIAVLPEADRTAFLAAVGRARAKGASVVFDPNLRPRLWPDVATMCVAIMDAAAVCDIALPSYEDEASYFGDKTPDDTAERYRKAGCSLVVVKNGPEEVVCVSGEGRTVVPVQPVTNVVDTTAAGDSFNAGFLAAYCDGVALEQAVQAGARLAGTVIGARGALVDRAETAA</sequence>